<keyword evidence="4" id="KW-1185">Reference proteome</keyword>
<dbReference type="AlphaFoldDB" id="A0A9W9P069"/>
<dbReference type="RefSeq" id="XP_058331018.1">
    <property type="nucleotide sequence ID" value="XM_058475278.1"/>
</dbReference>
<gene>
    <name evidence="3" type="ORF">N7468_005982</name>
</gene>
<keyword evidence="2" id="KW-0472">Membrane</keyword>
<feature type="region of interest" description="Disordered" evidence="1">
    <location>
        <begin position="67"/>
        <end position="87"/>
    </location>
</feature>
<evidence type="ECO:0000313" key="3">
    <source>
        <dbReference type="EMBL" id="KAJ5233026.1"/>
    </source>
</evidence>
<dbReference type="GeneID" id="83202581"/>
<proteinExistence type="predicted"/>
<keyword evidence="2" id="KW-0812">Transmembrane</keyword>
<dbReference type="OrthoDB" id="4249073at2759"/>
<dbReference type="Proteomes" id="UP001150941">
    <property type="component" value="Unassembled WGS sequence"/>
</dbReference>
<organism evidence="3 4">
    <name type="scientific">Penicillium chermesinum</name>
    <dbReference type="NCBI Taxonomy" id="63820"/>
    <lineage>
        <taxon>Eukaryota</taxon>
        <taxon>Fungi</taxon>
        <taxon>Dikarya</taxon>
        <taxon>Ascomycota</taxon>
        <taxon>Pezizomycotina</taxon>
        <taxon>Eurotiomycetes</taxon>
        <taxon>Eurotiomycetidae</taxon>
        <taxon>Eurotiales</taxon>
        <taxon>Aspergillaceae</taxon>
        <taxon>Penicillium</taxon>
    </lineage>
</organism>
<accession>A0A9W9P069</accession>
<sequence length="87" mass="9720">MTTDANNNEGHGSLVVGLFILGMCVSVMVYCGIRQMLDPPPPRRPEMSLDQRAYMRNIRQRNLDQLCSTAQSKHSPSATDVDSIRNL</sequence>
<reference evidence="3" key="1">
    <citation type="submission" date="2022-11" db="EMBL/GenBank/DDBJ databases">
        <authorList>
            <person name="Petersen C."/>
        </authorList>
    </citation>
    <scope>NUCLEOTIDE SEQUENCE</scope>
    <source>
        <strain evidence="3">IBT 19713</strain>
    </source>
</reference>
<comment type="caution">
    <text evidence="3">The sequence shown here is derived from an EMBL/GenBank/DDBJ whole genome shotgun (WGS) entry which is preliminary data.</text>
</comment>
<evidence type="ECO:0000256" key="1">
    <source>
        <dbReference type="SAM" id="MobiDB-lite"/>
    </source>
</evidence>
<name>A0A9W9P069_9EURO</name>
<keyword evidence="2" id="KW-1133">Transmembrane helix</keyword>
<reference evidence="3" key="2">
    <citation type="journal article" date="2023" name="IMA Fungus">
        <title>Comparative genomic study of the Penicillium genus elucidates a diverse pangenome and 15 lateral gene transfer events.</title>
        <authorList>
            <person name="Petersen C."/>
            <person name="Sorensen T."/>
            <person name="Nielsen M.R."/>
            <person name="Sondergaard T.E."/>
            <person name="Sorensen J.L."/>
            <person name="Fitzpatrick D.A."/>
            <person name="Frisvad J.C."/>
            <person name="Nielsen K.L."/>
        </authorList>
    </citation>
    <scope>NUCLEOTIDE SEQUENCE</scope>
    <source>
        <strain evidence="3">IBT 19713</strain>
    </source>
</reference>
<dbReference type="EMBL" id="JAPQKS010000004">
    <property type="protein sequence ID" value="KAJ5233026.1"/>
    <property type="molecule type" value="Genomic_DNA"/>
</dbReference>
<feature type="transmembrane region" description="Helical" evidence="2">
    <location>
        <begin position="12"/>
        <end position="33"/>
    </location>
</feature>
<evidence type="ECO:0000313" key="4">
    <source>
        <dbReference type="Proteomes" id="UP001150941"/>
    </source>
</evidence>
<protein>
    <submittedName>
        <fullName evidence="3">Uncharacterized protein</fullName>
    </submittedName>
</protein>
<evidence type="ECO:0000256" key="2">
    <source>
        <dbReference type="SAM" id="Phobius"/>
    </source>
</evidence>